<dbReference type="InterPro" id="IPR047199">
    <property type="entry name" value="CorA-like"/>
</dbReference>
<keyword evidence="5 6" id="KW-0472">Membrane</keyword>
<dbReference type="SUPFAM" id="SSF143865">
    <property type="entry name" value="CorA soluble domain-like"/>
    <property type="match status" value="1"/>
</dbReference>
<dbReference type="AlphaFoldDB" id="A0AA45KHE6"/>
<keyword evidence="8" id="KW-1185">Reference proteome</keyword>
<gene>
    <name evidence="7" type="ORF">JW886_03865</name>
</gene>
<dbReference type="GO" id="GO:0046873">
    <property type="term" value="F:metal ion transmembrane transporter activity"/>
    <property type="evidence" value="ECO:0007669"/>
    <property type="project" value="InterPro"/>
</dbReference>
<evidence type="ECO:0000256" key="2">
    <source>
        <dbReference type="ARBA" id="ARBA00009765"/>
    </source>
</evidence>
<dbReference type="EMBL" id="CP070872">
    <property type="protein sequence ID" value="QSE77390.1"/>
    <property type="molecule type" value="Genomic_DNA"/>
</dbReference>
<dbReference type="KEGG" id="lti:JW886_03865"/>
<sequence length="316" mass="36792">MFLYKILKTEGLDESAIQTLKDTKDDNIIYFYHPTKTFFEHLRQLYKIDIQSLFYDEKEAKYQVKNKSGAENIVTLLLLYPKARTEEHIERMVNALIILKFQNTTFIITEEKEEFILHFLENHENKEMTDREGLVGLVNAALEKMSDDARKIRDEITAIETSISTSGPIRPIFNDLLQLKKHLITLTLTYDSDDKLIEFFKREKDLLHLETKGENGTIQLEENLDTLKKLVKSYDSYLGHLDVMITNLSSFQLNAIMKTLTEISIVLTIPTIIYGFWGVNVKLPFEGMAFGFLLVLAVSLIISGVVWFWMRRMKFL</sequence>
<evidence type="ECO:0000313" key="7">
    <source>
        <dbReference type="EMBL" id="QSE77390.1"/>
    </source>
</evidence>
<evidence type="ECO:0000256" key="6">
    <source>
        <dbReference type="SAM" id="Phobius"/>
    </source>
</evidence>
<feature type="transmembrane region" description="Helical" evidence="6">
    <location>
        <begin position="289"/>
        <end position="310"/>
    </location>
</feature>
<dbReference type="GO" id="GO:0016020">
    <property type="term" value="C:membrane"/>
    <property type="evidence" value="ECO:0007669"/>
    <property type="project" value="UniProtKB-SubCell"/>
</dbReference>
<dbReference type="InterPro" id="IPR045863">
    <property type="entry name" value="CorA_TM1_TM2"/>
</dbReference>
<dbReference type="PANTHER" id="PTHR47891:SF1">
    <property type="entry name" value="CORA-MAGNESIUM AND COBALT TRANSPORTER"/>
    <property type="match status" value="1"/>
</dbReference>
<keyword evidence="4 6" id="KW-1133">Transmembrane helix</keyword>
<reference evidence="7 8" key="1">
    <citation type="submission" date="2021-02" db="EMBL/GenBank/DDBJ databases">
        <title>Complete genome sequence of Lactococcus lactis strain K_LL004.</title>
        <authorList>
            <person name="Kim H.B."/>
        </authorList>
    </citation>
    <scope>NUCLEOTIDE SEQUENCE [LARGE SCALE GENOMIC DNA]</scope>
    <source>
        <strain evidence="7 8">K_LL004</strain>
    </source>
</reference>
<evidence type="ECO:0000256" key="3">
    <source>
        <dbReference type="ARBA" id="ARBA00022692"/>
    </source>
</evidence>
<dbReference type="InterPro" id="IPR002523">
    <property type="entry name" value="MgTranspt_CorA/ZnTranspt_ZntB"/>
</dbReference>
<keyword evidence="3 6" id="KW-0812">Transmembrane</keyword>
<dbReference type="Proteomes" id="UP000663608">
    <property type="component" value="Chromosome"/>
</dbReference>
<evidence type="ECO:0000256" key="1">
    <source>
        <dbReference type="ARBA" id="ARBA00004141"/>
    </source>
</evidence>
<evidence type="ECO:0000313" key="8">
    <source>
        <dbReference type="Proteomes" id="UP000663608"/>
    </source>
</evidence>
<dbReference type="SUPFAM" id="SSF144083">
    <property type="entry name" value="Magnesium transport protein CorA, transmembrane region"/>
    <property type="match status" value="1"/>
</dbReference>
<comment type="similarity">
    <text evidence="2">Belongs to the CorA metal ion transporter (MIT) (TC 1.A.35) family.</text>
</comment>
<protein>
    <submittedName>
        <fullName evidence="7">Magnesium transporter CorA family protein</fullName>
    </submittedName>
</protein>
<proteinExistence type="inferred from homology"/>
<evidence type="ECO:0000256" key="5">
    <source>
        <dbReference type="ARBA" id="ARBA00023136"/>
    </source>
</evidence>
<dbReference type="Pfam" id="PF01544">
    <property type="entry name" value="CorA"/>
    <property type="match status" value="1"/>
</dbReference>
<name>A0AA45KHE6_9LACT</name>
<accession>A0AA45KHE6</accession>
<dbReference type="InterPro" id="IPR045861">
    <property type="entry name" value="CorA_cytoplasmic_dom"/>
</dbReference>
<dbReference type="RefSeq" id="WP_205872356.1">
    <property type="nucleotide sequence ID" value="NZ_CP070872.1"/>
</dbReference>
<evidence type="ECO:0000256" key="4">
    <source>
        <dbReference type="ARBA" id="ARBA00022989"/>
    </source>
</evidence>
<feature type="transmembrane region" description="Helical" evidence="6">
    <location>
        <begin position="259"/>
        <end position="277"/>
    </location>
</feature>
<dbReference type="PANTHER" id="PTHR47891">
    <property type="entry name" value="TRANSPORTER-RELATED"/>
    <property type="match status" value="1"/>
</dbReference>
<comment type="subcellular location">
    <subcellularLocation>
        <location evidence="1">Membrane</location>
        <topology evidence="1">Multi-pass membrane protein</topology>
    </subcellularLocation>
</comment>
<dbReference type="Gene3D" id="1.20.58.340">
    <property type="entry name" value="Magnesium transport protein CorA, transmembrane region"/>
    <property type="match status" value="1"/>
</dbReference>
<organism evidence="7 8">
    <name type="scientific">Lactococcus taiwanensis</name>
    <dbReference type="NCBI Taxonomy" id="1151742"/>
    <lineage>
        <taxon>Bacteria</taxon>
        <taxon>Bacillati</taxon>
        <taxon>Bacillota</taxon>
        <taxon>Bacilli</taxon>
        <taxon>Lactobacillales</taxon>
        <taxon>Streptococcaceae</taxon>
        <taxon>Lactococcus</taxon>
    </lineage>
</organism>